<gene>
    <name evidence="2" type="ORF">CPB84DRAFT_279507</name>
</gene>
<proteinExistence type="predicted"/>
<keyword evidence="3" id="KW-1185">Reference proteome</keyword>
<dbReference type="AlphaFoldDB" id="A0A9P5TIS4"/>
<name>A0A9P5TIS4_GYMJU</name>
<feature type="chain" id="PRO_5040499696" description="Secreted protein" evidence="1">
    <location>
        <begin position="21"/>
        <end position="89"/>
    </location>
</feature>
<evidence type="ECO:0008006" key="4">
    <source>
        <dbReference type="Google" id="ProtNLM"/>
    </source>
</evidence>
<dbReference type="EMBL" id="JADNYJ010000142">
    <property type="protein sequence ID" value="KAF8880210.1"/>
    <property type="molecule type" value="Genomic_DNA"/>
</dbReference>
<comment type="caution">
    <text evidence="2">The sequence shown here is derived from an EMBL/GenBank/DDBJ whole genome shotgun (WGS) entry which is preliminary data.</text>
</comment>
<evidence type="ECO:0000256" key="1">
    <source>
        <dbReference type="SAM" id="SignalP"/>
    </source>
</evidence>
<sequence length="89" mass="9741">MTCVIPVSVLVLFLCQHANQIRQDTPSVCQDGLISARCLSLQRTFDDTSWTSRQIAAGSVRTNSLSNSIFTSICGPRQLPLTITESDLI</sequence>
<evidence type="ECO:0000313" key="2">
    <source>
        <dbReference type="EMBL" id="KAF8880210.1"/>
    </source>
</evidence>
<organism evidence="2 3">
    <name type="scientific">Gymnopilus junonius</name>
    <name type="common">Spectacular rustgill mushroom</name>
    <name type="synonym">Gymnopilus spectabilis subsp. junonius</name>
    <dbReference type="NCBI Taxonomy" id="109634"/>
    <lineage>
        <taxon>Eukaryota</taxon>
        <taxon>Fungi</taxon>
        <taxon>Dikarya</taxon>
        <taxon>Basidiomycota</taxon>
        <taxon>Agaricomycotina</taxon>
        <taxon>Agaricomycetes</taxon>
        <taxon>Agaricomycetidae</taxon>
        <taxon>Agaricales</taxon>
        <taxon>Agaricineae</taxon>
        <taxon>Hymenogastraceae</taxon>
        <taxon>Gymnopilus</taxon>
    </lineage>
</organism>
<evidence type="ECO:0000313" key="3">
    <source>
        <dbReference type="Proteomes" id="UP000724874"/>
    </source>
</evidence>
<feature type="signal peptide" evidence="1">
    <location>
        <begin position="1"/>
        <end position="20"/>
    </location>
</feature>
<accession>A0A9P5TIS4</accession>
<reference evidence="2" key="1">
    <citation type="submission" date="2020-11" db="EMBL/GenBank/DDBJ databases">
        <authorList>
            <consortium name="DOE Joint Genome Institute"/>
            <person name="Ahrendt S."/>
            <person name="Riley R."/>
            <person name="Andreopoulos W."/>
            <person name="LaButti K."/>
            <person name="Pangilinan J."/>
            <person name="Ruiz-duenas F.J."/>
            <person name="Barrasa J.M."/>
            <person name="Sanchez-Garcia M."/>
            <person name="Camarero S."/>
            <person name="Miyauchi S."/>
            <person name="Serrano A."/>
            <person name="Linde D."/>
            <person name="Babiker R."/>
            <person name="Drula E."/>
            <person name="Ayuso-Fernandez I."/>
            <person name="Pacheco R."/>
            <person name="Padilla G."/>
            <person name="Ferreira P."/>
            <person name="Barriuso J."/>
            <person name="Kellner H."/>
            <person name="Castanera R."/>
            <person name="Alfaro M."/>
            <person name="Ramirez L."/>
            <person name="Pisabarro A.G."/>
            <person name="Kuo A."/>
            <person name="Tritt A."/>
            <person name="Lipzen A."/>
            <person name="He G."/>
            <person name="Yan M."/>
            <person name="Ng V."/>
            <person name="Cullen D."/>
            <person name="Martin F."/>
            <person name="Rosso M.-N."/>
            <person name="Henrissat B."/>
            <person name="Hibbett D."/>
            <person name="Martinez A.T."/>
            <person name="Grigoriev I.V."/>
        </authorList>
    </citation>
    <scope>NUCLEOTIDE SEQUENCE</scope>
    <source>
        <strain evidence="2">AH 44721</strain>
    </source>
</reference>
<protein>
    <recommendedName>
        <fullName evidence="4">Secreted protein</fullName>
    </recommendedName>
</protein>
<dbReference type="Proteomes" id="UP000724874">
    <property type="component" value="Unassembled WGS sequence"/>
</dbReference>
<keyword evidence="1" id="KW-0732">Signal</keyword>